<dbReference type="InterPro" id="IPR000524">
    <property type="entry name" value="Tscrpt_reg_HTH_GntR"/>
</dbReference>
<evidence type="ECO:0000259" key="4">
    <source>
        <dbReference type="PROSITE" id="PS50949"/>
    </source>
</evidence>
<dbReference type="RefSeq" id="WP_163288067.1">
    <property type="nucleotide sequence ID" value="NZ_JAAGWY010000001.1"/>
</dbReference>
<accession>A0A6L9XUB8</accession>
<protein>
    <submittedName>
        <fullName evidence="5">GntR family transcriptional regulator</fullName>
    </submittedName>
</protein>
<dbReference type="SUPFAM" id="SSF46785">
    <property type="entry name" value="Winged helix' DNA-binding domain"/>
    <property type="match status" value="1"/>
</dbReference>
<dbReference type="AlphaFoldDB" id="A0A6L9XUB8"/>
<dbReference type="Pfam" id="PF00392">
    <property type="entry name" value="GntR"/>
    <property type="match status" value="1"/>
</dbReference>
<dbReference type="PANTHER" id="PTHR43537">
    <property type="entry name" value="TRANSCRIPTIONAL REGULATOR, GNTR FAMILY"/>
    <property type="match status" value="1"/>
</dbReference>
<dbReference type="EMBL" id="JAAGWY010000001">
    <property type="protein sequence ID" value="NEN04990.1"/>
    <property type="molecule type" value="Genomic_DNA"/>
</dbReference>
<dbReference type="GO" id="GO:0003677">
    <property type="term" value="F:DNA binding"/>
    <property type="evidence" value="ECO:0007669"/>
    <property type="project" value="UniProtKB-KW"/>
</dbReference>
<dbReference type="PROSITE" id="PS50949">
    <property type="entry name" value="HTH_GNTR"/>
    <property type="match status" value="1"/>
</dbReference>
<name>A0A6L9XUB8_9MICO</name>
<sequence>MAKASAVPEQRRQLIRDRAYQSIQGAILDGTFQPGEALDDARLQEWLHISRTPIRQALYALSLEGLIDMAPQAHTRVVLPRREDAMAYLQATGVLVGGVTELAAGVASPAQRGQLIDVLNDVVGATRMRDTAAFVSGQRSYFRTINNINPNAILARLSGQAMVALGYYLSVVAHASDIDWGEVGAQYELLIAGWRAADTEAVVIVTRGIFGLRGARLVSTLNAEPA</sequence>
<keyword evidence="2" id="KW-0238">DNA-binding</keyword>
<reference evidence="5 6" key="1">
    <citation type="journal article" date="2014" name="J. Microbiol.">
        <title>Diaminobutyricibacter tongyongensis gen. nov., sp. nov. and Homoserinibacter gongjuensis gen. nov., sp. nov. belong to the family Microbacteriaceae.</title>
        <authorList>
            <person name="Kim S.J."/>
            <person name="Ahn J.H."/>
            <person name="Weon H.Y."/>
            <person name="Hamada M."/>
            <person name="Suzuki K."/>
            <person name="Kwon S.W."/>
        </authorList>
    </citation>
    <scope>NUCLEOTIDE SEQUENCE [LARGE SCALE GENOMIC DNA]</scope>
    <source>
        <strain evidence="5 6">NBRC 108724</strain>
    </source>
</reference>
<dbReference type="SMART" id="SM00345">
    <property type="entry name" value="HTH_GNTR"/>
    <property type="match status" value="1"/>
</dbReference>
<keyword evidence="6" id="KW-1185">Reference proteome</keyword>
<keyword evidence="1" id="KW-0805">Transcription regulation</keyword>
<evidence type="ECO:0000313" key="5">
    <source>
        <dbReference type="EMBL" id="NEN04990.1"/>
    </source>
</evidence>
<evidence type="ECO:0000313" key="6">
    <source>
        <dbReference type="Proteomes" id="UP000474967"/>
    </source>
</evidence>
<feature type="domain" description="HTH gntR-type" evidence="4">
    <location>
        <begin position="13"/>
        <end position="80"/>
    </location>
</feature>
<dbReference type="Proteomes" id="UP000474967">
    <property type="component" value="Unassembled WGS sequence"/>
</dbReference>
<proteinExistence type="predicted"/>
<evidence type="ECO:0000256" key="3">
    <source>
        <dbReference type="ARBA" id="ARBA00023163"/>
    </source>
</evidence>
<gene>
    <name evidence="5" type="ORF">G3T36_03815</name>
</gene>
<dbReference type="InterPro" id="IPR036390">
    <property type="entry name" value="WH_DNA-bd_sf"/>
</dbReference>
<dbReference type="PANTHER" id="PTHR43537:SF24">
    <property type="entry name" value="GLUCONATE OPERON TRANSCRIPTIONAL REPRESSOR"/>
    <property type="match status" value="1"/>
</dbReference>
<keyword evidence="3" id="KW-0804">Transcription</keyword>
<dbReference type="GO" id="GO:0003700">
    <property type="term" value="F:DNA-binding transcription factor activity"/>
    <property type="evidence" value="ECO:0007669"/>
    <property type="project" value="InterPro"/>
</dbReference>
<evidence type="ECO:0000256" key="1">
    <source>
        <dbReference type="ARBA" id="ARBA00023015"/>
    </source>
</evidence>
<comment type="caution">
    <text evidence="5">The sequence shown here is derived from an EMBL/GenBank/DDBJ whole genome shotgun (WGS) entry which is preliminary data.</text>
</comment>
<dbReference type="Gene3D" id="1.10.10.10">
    <property type="entry name" value="Winged helix-like DNA-binding domain superfamily/Winged helix DNA-binding domain"/>
    <property type="match status" value="1"/>
</dbReference>
<organism evidence="5 6">
    <name type="scientific">Leifsonia tongyongensis</name>
    <dbReference type="NCBI Taxonomy" id="1268043"/>
    <lineage>
        <taxon>Bacteria</taxon>
        <taxon>Bacillati</taxon>
        <taxon>Actinomycetota</taxon>
        <taxon>Actinomycetes</taxon>
        <taxon>Micrococcales</taxon>
        <taxon>Microbacteriaceae</taxon>
        <taxon>Leifsonia</taxon>
    </lineage>
</organism>
<evidence type="ECO:0000256" key="2">
    <source>
        <dbReference type="ARBA" id="ARBA00023125"/>
    </source>
</evidence>
<dbReference type="InterPro" id="IPR036388">
    <property type="entry name" value="WH-like_DNA-bd_sf"/>
</dbReference>